<evidence type="ECO:0000313" key="17">
    <source>
        <dbReference type="Proteomes" id="UP000199675"/>
    </source>
</evidence>
<keyword evidence="6 14" id="KW-0812">Transmembrane</keyword>
<evidence type="ECO:0000256" key="10">
    <source>
        <dbReference type="ARBA" id="ARBA00023136"/>
    </source>
</evidence>
<dbReference type="GO" id="GO:0015035">
    <property type="term" value="F:protein-disulfide reductase activity"/>
    <property type="evidence" value="ECO:0007669"/>
    <property type="project" value="UniProtKB-UniRule"/>
</dbReference>
<dbReference type="GO" id="GO:0009055">
    <property type="term" value="F:electron transfer activity"/>
    <property type="evidence" value="ECO:0007669"/>
    <property type="project" value="UniProtKB-UniRule"/>
</dbReference>
<keyword evidence="17" id="KW-1185">Reference proteome</keyword>
<dbReference type="AlphaFoldDB" id="A0A1H2XR14"/>
<sequence>MQQPQGQYHEHVNKGNELLNRRGVFGIVLGVCVALLATAFYMEHVKGLEPCPLCWLQRYAFMVVGAVSLLAVVHNPGGLGARVYGSLLALFSGLGLALAGRQLWLQSLPADQVPACGPSVEYMLDVLPLSEVLATAIRGTGDCAEVVWRFLGLSIPGWTAVFFTLLVITGLVMLLRAPGSAK</sequence>
<evidence type="ECO:0000256" key="15">
    <source>
        <dbReference type="SAM" id="Phobius"/>
    </source>
</evidence>
<keyword evidence="7 14" id="KW-0249">Electron transport</keyword>
<dbReference type="Pfam" id="PF02600">
    <property type="entry name" value="DsbB"/>
    <property type="match status" value="1"/>
</dbReference>
<keyword evidence="8 14" id="KW-1133">Transmembrane helix</keyword>
<dbReference type="InterPro" id="IPR022920">
    <property type="entry name" value="Disulphide_bond_form_DsbB"/>
</dbReference>
<keyword evidence="13 14" id="KW-0676">Redox-active center</keyword>
<dbReference type="Proteomes" id="UP000199675">
    <property type="component" value="Unassembled WGS sequence"/>
</dbReference>
<keyword evidence="9 14" id="KW-0560">Oxidoreductase</keyword>
<dbReference type="InterPro" id="IPR050183">
    <property type="entry name" value="DsbB"/>
</dbReference>
<dbReference type="HAMAP" id="MF_00286">
    <property type="entry name" value="DsbB"/>
    <property type="match status" value="1"/>
</dbReference>
<dbReference type="InterPro" id="IPR023380">
    <property type="entry name" value="DsbB-like_sf"/>
</dbReference>
<comment type="caution">
    <text evidence="14">Lacks conserved residue(s) required for the propagation of feature annotation.</text>
</comment>
<keyword evidence="3 14" id="KW-0813">Transport</keyword>
<feature type="topological domain" description="Cytoplasmic" evidence="14">
    <location>
        <begin position="1"/>
        <end position="24"/>
    </location>
</feature>
<keyword evidence="11 14" id="KW-1015">Disulfide bond</keyword>
<feature type="disulfide bond" description="Redox-active" evidence="14">
    <location>
        <begin position="51"/>
        <end position="54"/>
    </location>
</feature>
<evidence type="ECO:0000256" key="2">
    <source>
        <dbReference type="ARBA" id="ARBA00008823"/>
    </source>
</evidence>
<evidence type="ECO:0000256" key="14">
    <source>
        <dbReference type="HAMAP-Rule" id="MF_00286"/>
    </source>
</evidence>
<dbReference type="STRING" id="488533.SAMN04487960_105136"/>
<feature type="transmembrane region" description="Helical" evidence="15">
    <location>
        <begin position="155"/>
        <end position="175"/>
    </location>
</feature>
<comment type="function">
    <text evidence="14">Required for disulfide bond formation in some periplasmic proteins. Acts by oxidizing the DsbA protein.</text>
</comment>
<keyword evidence="4 14" id="KW-1003">Cell membrane</keyword>
<keyword evidence="10 14" id="KW-0472">Membrane</keyword>
<evidence type="ECO:0000256" key="11">
    <source>
        <dbReference type="ARBA" id="ARBA00023157"/>
    </source>
</evidence>
<comment type="similarity">
    <text evidence="2 14">Belongs to the DsbB family.</text>
</comment>
<feature type="transmembrane region" description="Helical" evidence="15">
    <location>
        <begin position="85"/>
        <end position="104"/>
    </location>
</feature>
<dbReference type="PANTHER" id="PTHR36570">
    <property type="entry name" value="DISULFIDE BOND FORMATION PROTEIN B"/>
    <property type="match status" value="1"/>
</dbReference>
<dbReference type="GO" id="GO:0006457">
    <property type="term" value="P:protein folding"/>
    <property type="evidence" value="ECO:0007669"/>
    <property type="project" value="InterPro"/>
</dbReference>
<evidence type="ECO:0000256" key="5">
    <source>
        <dbReference type="ARBA" id="ARBA00022519"/>
    </source>
</evidence>
<gene>
    <name evidence="14" type="primary">dsbB</name>
    <name evidence="16" type="ORF">SAMN04487960_105136</name>
</gene>
<reference evidence="16 17" key="1">
    <citation type="submission" date="2016-10" db="EMBL/GenBank/DDBJ databases">
        <authorList>
            <person name="de Groot N.N."/>
        </authorList>
    </citation>
    <scope>NUCLEOTIDE SEQUENCE [LARGE SCALE GENOMIC DNA]</scope>
    <source>
        <strain evidence="16 17">CGMCC 1.7059</strain>
    </source>
</reference>
<evidence type="ECO:0000256" key="8">
    <source>
        <dbReference type="ARBA" id="ARBA00022989"/>
    </source>
</evidence>
<feature type="topological domain" description="Cytoplasmic" evidence="14">
    <location>
        <begin position="177"/>
        <end position="182"/>
    </location>
</feature>
<dbReference type="Gene3D" id="1.20.1550.10">
    <property type="entry name" value="DsbB-like"/>
    <property type="match status" value="1"/>
</dbReference>
<feature type="transmembrane region" description="Helical" evidence="15">
    <location>
        <begin position="55"/>
        <end position="73"/>
    </location>
</feature>
<evidence type="ECO:0000313" key="16">
    <source>
        <dbReference type="EMBL" id="SDW95342.1"/>
    </source>
</evidence>
<name>A0A1H2XR14_9GAMM</name>
<dbReference type="EMBL" id="FNNE01000005">
    <property type="protein sequence ID" value="SDW95342.1"/>
    <property type="molecule type" value="Genomic_DNA"/>
</dbReference>
<protein>
    <recommendedName>
        <fullName evidence="14">Disulfide bond formation protein B</fullName>
    </recommendedName>
    <alternativeName>
        <fullName evidence="14">Disulfide oxidoreductase</fullName>
    </alternativeName>
</protein>
<evidence type="ECO:0000256" key="7">
    <source>
        <dbReference type="ARBA" id="ARBA00022982"/>
    </source>
</evidence>
<accession>A0A1H2XR14</accession>
<feature type="topological domain" description="Cytoplasmic" evidence="14">
    <location>
        <begin position="77"/>
        <end position="82"/>
    </location>
</feature>
<evidence type="ECO:0000256" key="4">
    <source>
        <dbReference type="ARBA" id="ARBA00022475"/>
    </source>
</evidence>
<dbReference type="PANTHER" id="PTHR36570:SF3">
    <property type="entry name" value="DISULFIDE BOND FORMATION PROTEIN B"/>
    <property type="match status" value="1"/>
</dbReference>
<dbReference type="GO" id="GO:0005886">
    <property type="term" value="C:plasma membrane"/>
    <property type="evidence" value="ECO:0007669"/>
    <property type="project" value="UniProtKB-SubCell"/>
</dbReference>
<evidence type="ECO:0000256" key="3">
    <source>
        <dbReference type="ARBA" id="ARBA00022448"/>
    </source>
</evidence>
<feature type="topological domain" description="Periplasmic" evidence="14">
    <location>
        <begin position="42"/>
        <end position="59"/>
    </location>
</feature>
<evidence type="ECO:0000256" key="6">
    <source>
        <dbReference type="ARBA" id="ARBA00022692"/>
    </source>
</evidence>
<evidence type="ECO:0000256" key="13">
    <source>
        <dbReference type="ARBA" id="ARBA00023284"/>
    </source>
</evidence>
<proteinExistence type="inferred from homology"/>
<organism evidence="16 17">
    <name type="scientific">Marinobacter mobilis</name>
    <dbReference type="NCBI Taxonomy" id="488533"/>
    <lineage>
        <taxon>Bacteria</taxon>
        <taxon>Pseudomonadati</taxon>
        <taxon>Pseudomonadota</taxon>
        <taxon>Gammaproteobacteria</taxon>
        <taxon>Pseudomonadales</taxon>
        <taxon>Marinobacteraceae</taxon>
        <taxon>Marinobacter</taxon>
    </lineage>
</organism>
<feature type="transmembrane region" description="Helical" evidence="15">
    <location>
        <begin position="24"/>
        <end position="43"/>
    </location>
</feature>
<dbReference type="InterPro" id="IPR003752">
    <property type="entry name" value="DiS_bond_form_DsbB/BdbC"/>
</dbReference>
<keyword evidence="12 14" id="KW-0143">Chaperone</keyword>
<comment type="subcellular location">
    <subcellularLocation>
        <location evidence="1">Cell inner membrane</location>
        <topology evidence="1">Multi-pass membrane protein</topology>
    </subcellularLocation>
    <subcellularLocation>
        <location evidence="14">Cell membrane</location>
        <topology evidence="14">Multi-pass membrane protein</topology>
    </subcellularLocation>
</comment>
<evidence type="ECO:0000256" key="9">
    <source>
        <dbReference type="ARBA" id="ARBA00023002"/>
    </source>
</evidence>
<keyword evidence="5" id="KW-0997">Cell inner membrane</keyword>
<evidence type="ECO:0000256" key="12">
    <source>
        <dbReference type="ARBA" id="ARBA00023186"/>
    </source>
</evidence>
<dbReference type="SUPFAM" id="SSF158442">
    <property type="entry name" value="DsbB-like"/>
    <property type="match status" value="1"/>
</dbReference>
<evidence type="ECO:0000256" key="1">
    <source>
        <dbReference type="ARBA" id="ARBA00004429"/>
    </source>
</evidence>